<dbReference type="RefSeq" id="WP_047766822.1">
    <property type="nucleotide sequence ID" value="NZ_AZGM01000003.1"/>
</dbReference>
<evidence type="ECO:0000256" key="1">
    <source>
        <dbReference type="SAM" id="Phobius"/>
    </source>
</evidence>
<organism evidence="2 3">
    <name type="scientific">Limosilactobacillus panis DSM 6035</name>
    <dbReference type="NCBI Taxonomy" id="1423782"/>
    <lineage>
        <taxon>Bacteria</taxon>
        <taxon>Bacillati</taxon>
        <taxon>Bacillota</taxon>
        <taxon>Bacilli</taxon>
        <taxon>Lactobacillales</taxon>
        <taxon>Lactobacillaceae</taxon>
        <taxon>Limosilactobacillus</taxon>
    </lineage>
</organism>
<proteinExistence type="predicted"/>
<gene>
    <name evidence="2" type="ORF">FD32_GL001404</name>
</gene>
<keyword evidence="1" id="KW-0812">Transmembrane</keyword>
<dbReference type="PATRIC" id="fig|1423782.4.peg.1462"/>
<evidence type="ECO:0000313" key="3">
    <source>
        <dbReference type="Proteomes" id="UP000051412"/>
    </source>
</evidence>
<protein>
    <submittedName>
        <fullName evidence="2">Uncharacterized protein</fullName>
    </submittedName>
</protein>
<reference evidence="2 3" key="1">
    <citation type="journal article" date="2015" name="Genome Announc.">
        <title>Expanding the biotechnology potential of lactobacilli through comparative genomics of 213 strains and associated genera.</title>
        <authorList>
            <person name="Sun Z."/>
            <person name="Harris H.M."/>
            <person name="McCann A."/>
            <person name="Guo C."/>
            <person name="Argimon S."/>
            <person name="Zhang W."/>
            <person name="Yang X."/>
            <person name="Jeffery I.B."/>
            <person name="Cooney J.C."/>
            <person name="Kagawa T.F."/>
            <person name="Liu W."/>
            <person name="Song Y."/>
            <person name="Salvetti E."/>
            <person name="Wrobel A."/>
            <person name="Rasinkangas P."/>
            <person name="Parkhill J."/>
            <person name="Rea M.C."/>
            <person name="O'Sullivan O."/>
            <person name="Ritari J."/>
            <person name="Douillard F.P."/>
            <person name="Paul Ross R."/>
            <person name="Yang R."/>
            <person name="Briner A.E."/>
            <person name="Felis G.E."/>
            <person name="de Vos W.M."/>
            <person name="Barrangou R."/>
            <person name="Klaenhammer T.R."/>
            <person name="Caufield P.W."/>
            <person name="Cui Y."/>
            <person name="Zhang H."/>
            <person name="O'Toole P.W."/>
        </authorList>
    </citation>
    <scope>NUCLEOTIDE SEQUENCE [LARGE SCALE GENOMIC DNA]</scope>
    <source>
        <strain evidence="2 3">DSM 6035</strain>
    </source>
</reference>
<sequence>MEKNKIIKNRQIIQRRLVAWIVLTICFQTIAAITSWLIVQIIAWMSAGYCVILIILYCYLEWRLLHLQ</sequence>
<feature type="transmembrane region" description="Helical" evidence="1">
    <location>
        <begin position="41"/>
        <end position="60"/>
    </location>
</feature>
<comment type="caution">
    <text evidence="2">The sequence shown here is derived from an EMBL/GenBank/DDBJ whole genome shotgun (WGS) entry which is preliminary data.</text>
</comment>
<keyword evidence="1" id="KW-1133">Transmembrane helix</keyword>
<keyword evidence="1" id="KW-0472">Membrane</keyword>
<dbReference type="OrthoDB" id="2314565at2"/>
<keyword evidence="3" id="KW-1185">Reference proteome</keyword>
<dbReference type="Proteomes" id="UP000051412">
    <property type="component" value="Unassembled WGS sequence"/>
</dbReference>
<dbReference type="EMBL" id="AZGM01000003">
    <property type="protein sequence ID" value="KRM30985.1"/>
    <property type="molecule type" value="Genomic_DNA"/>
</dbReference>
<name>A0A0R1XT95_9LACO</name>
<dbReference type="STRING" id="1423782.FD32_GL001404"/>
<dbReference type="AlphaFoldDB" id="A0A0R1XT95"/>
<accession>A0A0R1XT95</accession>
<evidence type="ECO:0000313" key="2">
    <source>
        <dbReference type="EMBL" id="KRM30985.1"/>
    </source>
</evidence>